<comment type="caution">
    <text evidence="2">The sequence shown here is derived from an EMBL/GenBank/DDBJ whole genome shotgun (WGS) entry which is preliminary data.</text>
</comment>
<accession>C0W6P7</accession>
<feature type="compositionally biased region" description="Basic and acidic residues" evidence="1">
    <location>
        <begin position="1"/>
        <end position="21"/>
    </location>
</feature>
<dbReference type="AlphaFoldDB" id="C0W6P7"/>
<feature type="region of interest" description="Disordered" evidence="1">
    <location>
        <begin position="1"/>
        <end position="22"/>
    </location>
</feature>
<gene>
    <name evidence="2" type="ORF">HMPREF0058_1541</name>
</gene>
<dbReference type="HOGENOM" id="CLU_3163709_0_0_11"/>
<sequence>MGLGTHVEHLSDTGPRARETGPEGFVLCEPRWAGVAWLAASVRRFRW</sequence>
<evidence type="ECO:0000313" key="3">
    <source>
        <dbReference type="Proteomes" id="UP000004778"/>
    </source>
</evidence>
<evidence type="ECO:0000256" key="1">
    <source>
        <dbReference type="SAM" id="MobiDB-lite"/>
    </source>
</evidence>
<name>C0W6P7_9ACTO</name>
<dbReference type="Proteomes" id="UP000004778">
    <property type="component" value="Unassembled WGS sequence"/>
</dbReference>
<dbReference type="EMBL" id="ACFH01000109">
    <property type="protein sequence ID" value="EEH65571.1"/>
    <property type="molecule type" value="Genomic_DNA"/>
</dbReference>
<organism evidence="2 3">
    <name type="scientific">Actinomyces urogenitalis DSM 15434</name>
    <dbReference type="NCBI Taxonomy" id="525246"/>
    <lineage>
        <taxon>Bacteria</taxon>
        <taxon>Bacillati</taxon>
        <taxon>Actinomycetota</taxon>
        <taxon>Actinomycetes</taxon>
        <taxon>Actinomycetales</taxon>
        <taxon>Actinomycetaceae</taxon>
        <taxon>Actinomyces</taxon>
    </lineage>
</organism>
<protein>
    <submittedName>
        <fullName evidence="2">Uncharacterized protein</fullName>
    </submittedName>
</protein>
<evidence type="ECO:0000313" key="2">
    <source>
        <dbReference type="EMBL" id="EEH65571.1"/>
    </source>
</evidence>
<proteinExistence type="predicted"/>
<reference evidence="2 3" key="1">
    <citation type="submission" date="2009-01" db="EMBL/GenBank/DDBJ databases">
        <authorList>
            <person name="Qin X."/>
            <person name="Bachman B."/>
            <person name="Battles P."/>
            <person name="Bell A."/>
            <person name="Bess C."/>
            <person name="Bickham C."/>
            <person name="Chaboub L."/>
            <person name="Chen D."/>
            <person name="Coyle M."/>
            <person name="Deiros D.R."/>
            <person name="Dinh H."/>
            <person name="Forbes L."/>
            <person name="Fowler G."/>
            <person name="Francisco L."/>
            <person name="Fu Q."/>
            <person name="Gubbala S."/>
            <person name="Hale W."/>
            <person name="Han Y."/>
            <person name="Hemphill L."/>
            <person name="Highlander S.K."/>
            <person name="Hirani K."/>
            <person name="Hogues M."/>
            <person name="Jackson L."/>
            <person name="Jakkamsetti A."/>
            <person name="Javaid M."/>
            <person name="Jiang H."/>
            <person name="Korchina V."/>
            <person name="Kovar C."/>
            <person name="Lara F."/>
            <person name="Lee S."/>
            <person name="Mata R."/>
            <person name="Mathew T."/>
            <person name="Moen C."/>
            <person name="Morales K."/>
            <person name="Munidasa M."/>
            <person name="Nazareth L."/>
            <person name="Ngo R."/>
            <person name="Nguyen L."/>
            <person name="Okwuonu G."/>
            <person name="Ongeri F."/>
            <person name="Patil S."/>
            <person name="Petrosino J."/>
            <person name="Pham C."/>
            <person name="Pham P."/>
            <person name="Pu L.-L."/>
            <person name="Puazo M."/>
            <person name="Raj R."/>
            <person name="Reid J."/>
            <person name="Rouhana J."/>
            <person name="Saada N."/>
            <person name="Shang Y."/>
            <person name="Simmons D."/>
            <person name="Thornton R."/>
            <person name="Warren J."/>
            <person name="Weissenberger G."/>
            <person name="Zhang J."/>
            <person name="Zhang L."/>
            <person name="Zhou C."/>
            <person name="Zhu D."/>
            <person name="Muzny D."/>
            <person name="Worley K."/>
            <person name="Gibbs R."/>
        </authorList>
    </citation>
    <scope>NUCLEOTIDE SEQUENCE [LARGE SCALE GENOMIC DNA]</scope>
    <source>
        <strain evidence="2 3">DSM 15434</strain>
    </source>
</reference>
<keyword evidence="3" id="KW-1185">Reference proteome</keyword>